<organism evidence="1 2">
    <name type="scientific">Prauserella flavalba</name>
    <dbReference type="NCBI Taxonomy" id="1477506"/>
    <lineage>
        <taxon>Bacteria</taxon>
        <taxon>Bacillati</taxon>
        <taxon>Actinomycetota</taxon>
        <taxon>Actinomycetes</taxon>
        <taxon>Pseudonocardiales</taxon>
        <taxon>Pseudonocardiaceae</taxon>
        <taxon>Prauserella</taxon>
    </lineage>
</organism>
<keyword evidence="1" id="KW-0808">Transferase</keyword>
<evidence type="ECO:0000313" key="2">
    <source>
        <dbReference type="Proteomes" id="UP000247892"/>
    </source>
</evidence>
<keyword evidence="1" id="KW-0418">Kinase</keyword>
<dbReference type="AlphaFoldDB" id="A0A318LTV5"/>
<gene>
    <name evidence="1" type="ORF">BA062_24675</name>
</gene>
<reference evidence="1 2" key="1">
    <citation type="submission" date="2016-07" db="EMBL/GenBank/DDBJ databases">
        <title>Draft genome sequence of Prauserella sp. YIM 121212, isolated from alkaline soil.</title>
        <authorList>
            <person name="Ruckert C."/>
            <person name="Albersmeier A."/>
            <person name="Jiang C.-L."/>
            <person name="Jiang Y."/>
            <person name="Kalinowski J."/>
            <person name="Schneider O."/>
            <person name="Winkler A."/>
            <person name="Zotchev S.B."/>
        </authorList>
    </citation>
    <scope>NUCLEOTIDE SEQUENCE [LARGE SCALE GENOMIC DNA]</scope>
    <source>
        <strain evidence="1 2">YIM 121212</strain>
    </source>
</reference>
<dbReference type="Proteomes" id="UP000247892">
    <property type="component" value="Unassembled WGS sequence"/>
</dbReference>
<dbReference type="EMBL" id="MASU01000011">
    <property type="protein sequence ID" value="PXY26437.1"/>
    <property type="molecule type" value="Genomic_DNA"/>
</dbReference>
<protein>
    <submittedName>
        <fullName evidence="1">Uridine kinase</fullName>
    </submittedName>
</protein>
<name>A0A318LTV5_9PSEU</name>
<accession>A0A318LTV5</accession>
<keyword evidence="2" id="KW-1185">Reference proteome</keyword>
<dbReference type="InterPro" id="IPR027417">
    <property type="entry name" value="P-loop_NTPase"/>
</dbReference>
<comment type="caution">
    <text evidence="1">The sequence shown here is derived from an EMBL/GenBank/DDBJ whole genome shotgun (WGS) entry which is preliminary data.</text>
</comment>
<proteinExistence type="predicted"/>
<dbReference type="SUPFAM" id="SSF52540">
    <property type="entry name" value="P-loop containing nucleoside triphosphate hydrolases"/>
    <property type="match status" value="1"/>
</dbReference>
<sequence>MGRVVAERVLRAEPRLGDVRVLAIDGPSGSGKSTLAAAVVAALRERGVPTALVSTDDFATWDDPVSWWPRLREGVLDRLALGLPGHYRRMDWTTGRPEPGPLVDVPVPDVLVLEGVSAGRASVRPRLSYLCWVEDPDPAARLERAVARDGETSRPRLIAWQRFEYGWFSADRTQPHADASVGLTGADQSR</sequence>
<evidence type="ECO:0000313" key="1">
    <source>
        <dbReference type="EMBL" id="PXY26437.1"/>
    </source>
</evidence>
<dbReference type="Gene3D" id="3.40.50.300">
    <property type="entry name" value="P-loop containing nucleotide triphosphate hydrolases"/>
    <property type="match status" value="1"/>
</dbReference>
<dbReference type="GO" id="GO:0016301">
    <property type="term" value="F:kinase activity"/>
    <property type="evidence" value="ECO:0007669"/>
    <property type="project" value="UniProtKB-KW"/>
</dbReference>
<dbReference type="OrthoDB" id="3237545at2"/>